<proteinExistence type="predicted"/>
<protein>
    <submittedName>
        <fullName evidence="1">Uncharacterized protein</fullName>
    </submittedName>
</protein>
<organism evidence="1 2">
    <name type="scientific">Actinomycetospora cinnamomea</name>
    <dbReference type="NCBI Taxonomy" id="663609"/>
    <lineage>
        <taxon>Bacteria</taxon>
        <taxon>Bacillati</taxon>
        <taxon>Actinomycetota</taxon>
        <taxon>Actinomycetes</taxon>
        <taxon>Pseudonocardiales</taxon>
        <taxon>Pseudonocardiaceae</taxon>
        <taxon>Actinomycetospora</taxon>
    </lineage>
</organism>
<sequence>MSGADTVRPPHALVRALADLLDLGLEAAAAAGLLAGQVVRSTTTLPRPSVSAR</sequence>
<comment type="caution">
    <text evidence="1">The sequence shown here is derived from an EMBL/GenBank/DDBJ whole genome shotgun (WGS) entry which is preliminary data.</text>
</comment>
<dbReference type="Proteomes" id="UP000245639">
    <property type="component" value="Unassembled WGS sequence"/>
</dbReference>
<gene>
    <name evidence="1" type="ORF">C8D89_112127</name>
</gene>
<keyword evidence="2" id="KW-1185">Reference proteome</keyword>
<accession>A0A2U1F435</accession>
<name>A0A2U1F435_9PSEU</name>
<evidence type="ECO:0000313" key="2">
    <source>
        <dbReference type="Proteomes" id="UP000245639"/>
    </source>
</evidence>
<dbReference type="EMBL" id="QEKW01000012">
    <property type="protein sequence ID" value="PVZ06934.1"/>
    <property type="molecule type" value="Genomic_DNA"/>
</dbReference>
<evidence type="ECO:0000313" key="1">
    <source>
        <dbReference type="EMBL" id="PVZ06934.1"/>
    </source>
</evidence>
<dbReference type="AlphaFoldDB" id="A0A2U1F435"/>
<reference evidence="1 2" key="1">
    <citation type="submission" date="2018-04" db="EMBL/GenBank/DDBJ databases">
        <title>Genomic Encyclopedia of Type Strains, Phase IV (KMG-IV): sequencing the most valuable type-strain genomes for metagenomic binning, comparative biology and taxonomic classification.</title>
        <authorList>
            <person name="Goeker M."/>
        </authorList>
    </citation>
    <scope>NUCLEOTIDE SEQUENCE [LARGE SCALE GENOMIC DNA]</scope>
    <source>
        <strain evidence="1 2">DSM 45771</strain>
    </source>
</reference>